<name>A0A2T4C880_TRILO</name>
<protein>
    <submittedName>
        <fullName evidence="1">Uncharacterized protein</fullName>
    </submittedName>
</protein>
<dbReference type="EMBL" id="KZ679130">
    <property type="protein sequence ID" value="PTB77780.1"/>
    <property type="molecule type" value="Genomic_DNA"/>
</dbReference>
<dbReference type="AlphaFoldDB" id="A0A2T4C880"/>
<sequence length="161" mass="18240">MVARGTKPTPKNPIEMLNVMEYPTSTRRRIAQAIACSEHPGRRYLNHPALRCQKSNRYQDPAVVSFFPSSEVDDAHEIVRAIHDPRHCTSRAARGFTCAMTATACLPACSRPDGLTLAAEYTQAAPWYMQWLSFLRFSFFLLHCHESPVVYLPCIIKLSRT</sequence>
<evidence type="ECO:0000313" key="2">
    <source>
        <dbReference type="Proteomes" id="UP000240760"/>
    </source>
</evidence>
<keyword evidence="2" id="KW-1185">Reference proteome</keyword>
<organism evidence="1 2">
    <name type="scientific">Trichoderma longibrachiatum ATCC 18648</name>
    <dbReference type="NCBI Taxonomy" id="983965"/>
    <lineage>
        <taxon>Eukaryota</taxon>
        <taxon>Fungi</taxon>
        <taxon>Dikarya</taxon>
        <taxon>Ascomycota</taxon>
        <taxon>Pezizomycotina</taxon>
        <taxon>Sordariomycetes</taxon>
        <taxon>Hypocreomycetidae</taxon>
        <taxon>Hypocreales</taxon>
        <taxon>Hypocreaceae</taxon>
        <taxon>Trichoderma</taxon>
    </lineage>
</organism>
<proteinExistence type="predicted"/>
<accession>A0A2T4C880</accession>
<gene>
    <name evidence="1" type="ORF">M440DRAFT_291715</name>
</gene>
<evidence type="ECO:0000313" key="1">
    <source>
        <dbReference type="EMBL" id="PTB77780.1"/>
    </source>
</evidence>
<reference evidence="1 2" key="1">
    <citation type="submission" date="2016-07" db="EMBL/GenBank/DDBJ databases">
        <title>Multiple horizontal gene transfer events from other fungi enriched the ability of initially mycotrophic Trichoderma (Ascomycota) to feed on dead plant biomass.</title>
        <authorList>
            <consortium name="DOE Joint Genome Institute"/>
            <person name="Aerts A."/>
            <person name="Atanasova L."/>
            <person name="Chenthamara K."/>
            <person name="Zhang J."/>
            <person name="Grujic M."/>
            <person name="Henrissat B."/>
            <person name="Kuo A."/>
            <person name="Salamov A."/>
            <person name="Lipzen A."/>
            <person name="Labutti K."/>
            <person name="Barry K."/>
            <person name="Miao Y."/>
            <person name="Rahimi M.J."/>
            <person name="Shen Q."/>
            <person name="Grigoriev I.V."/>
            <person name="Kubicek C.P."/>
            <person name="Druzhinina I.S."/>
        </authorList>
    </citation>
    <scope>NUCLEOTIDE SEQUENCE [LARGE SCALE GENOMIC DNA]</scope>
    <source>
        <strain evidence="1 2">ATCC 18648</strain>
    </source>
</reference>
<dbReference type="Proteomes" id="UP000240760">
    <property type="component" value="Unassembled WGS sequence"/>
</dbReference>